<accession>A0A9W8C804</accession>
<proteinExistence type="predicted"/>
<dbReference type="EMBL" id="JAFHDT010000005">
    <property type="protein sequence ID" value="KAI7809774.1"/>
    <property type="molecule type" value="Genomic_DNA"/>
</dbReference>
<evidence type="ECO:0000259" key="1">
    <source>
        <dbReference type="Pfam" id="PF24764"/>
    </source>
</evidence>
<sequence length="360" mass="42102">LLTYHDIKISLRSLKRHLKNAGLFRRKSYSLLSDVRNAIRAELRGPGQLFGYRMMWLALQQKHKLRVKRDDVMRLLKELIPRGTDQRTRRRFFRRTYHSMGPNYLWHVDGYDKLKQFGFGLSGCIDGFSRRVLWLICGHTNNDPAVIARYFITCVQRLGVVPMRLRTDCGTENGTLAAIQCTLRHHHTDYHAGSRSHMYGTSLSNQRIESWWSIFRKARAQFWMDLFGDLRNEGHFNGSNEHQCLLQFCFQNILQADLDECVELWNKHRIRPSRLAMCPGGVPNELYYLPHRSGSRDCGFPVEDVELSAFPESRLTAQLCGDKNIQEYLEFAMEHNQLQCPQTWEEALKLYFTLKETAGL</sequence>
<organism evidence="2 3">
    <name type="scientific">Triplophysa rosa</name>
    <name type="common">Cave loach</name>
    <dbReference type="NCBI Taxonomy" id="992332"/>
    <lineage>
        <taxon>Eukaryota</taxon>
        <taxon>Metazoa</taxon>
        <taxon>Chordata</taxon>
        <taxon>Craniata</taxon>
        <taxon>Vertebrata</taxon>
        <taxon>Euteleostomi</taxon>
        <taxon>Actinopterygii</taxon>
        <taxon>Neopterygii</taxon>
        <taxon>Teleostei</taxon>
        <taxon>Ostariophysi</taxon>
        <taxon>Cypriniformes</taxon>
        <taxon>Nemacheilidae</taxon>
        <taxon>Triplophysa</taxon>
    </lineage>
</organism>
<dbReference type="Proteomes" id="UP001059041">
    <property type="component" value="Linkage Group LG5"/>
</dbReference>
<evidence type="ECO:0000313" key="3">
    <source>
        <dbReference type="Proteomes" id="UP001059041"/>
    </source>
</evidence>
<dbReference type="PANTHER" id="PTHR46791">
    <property type="entry name" value="EXPRESSED PROTEIN"/>
    <property type="match status" value="1"/>
</dbReference>
<protein>
    <recommendedName>
        <fullName evidence="1">Integrase core domain-containing protein</fullName>
    </recommendedName>
</protein>
<dbReference type="Pfam" id="PF24764">
    <property type="entry name" value="rva_4"/>
    <property type="match status" value="1"/>
</dbReference>
<name>A0A9W8C804_TRIRA</name>
<comment type="caution">
    <text evidence="2">The sequence shown here is derived from an EMBL/GenBank/DDBJ whole genome shotgun (WGS) entry which is preliminary data.</text>
</comment>
<gene>
    <name evidence="2" type="ORF">IRJ41_016386</name>
</gene>
<dbReference type="AlphaFoldDB" id="A0A9W8C804"/>
<feature type="domain" description="Integrase core" evidence="1">
    <location>
        <begin position="97"/>
        <end position="274"/>
    </location>
</feature>
<dbReference type="PANTHER" id="PTHR46791:SF12">
    <property type="match status" value="1"/>
</dbReference>
<evidence type="ECO:0000313" key="2">
    <source>
        <dbReference type="EMBL" id="KAI7809774.1"/>
    </source>
</evidence>
<dbReference type="InterPro" id="IPR058913">
    <property type="entry name" value="Integrase_dom_put"/>
</dbReference>
<reference evidence="2" key="1">
    <citation type="submission" date="2021-02" db="EMBL/GenBank/DDBJ databases">
        <title>Comparative genomics reveals that relaxation of natural selection precedes convergent phenotypic evolution of cavefish.</title>
        <authorList>
            <person name="Peng Z."/>
        </authorList>
    </citation>
    <scope>NUCLEOTIDE SEQUENCE</scope>
    <source>
        <tissue evidence="2">Muscle</tissue>
    </source>
</reference>
<keyword evidence="3" id="KW-1185">Reference proteome</keyword>
<feature type="non-terminal residue" evidence="2">
    <location>
        <position position="360"/>
    </location>
</feature>